<evidence type="ECO:0000313" key="2">
    <source>
        <dbReference type="EMBL" id="GJS73757.1"/>
    </source>
</evidence>
<accession>A0ABQ4Y8T3</accession>
<dbReference type="EMBL" id="BQNB010010178">
    <property type="protein sequence ID" value="GJS73757.1"/>
    <property type="molecule type" value="Genomic_DNA"/>
</dbReference>
<gene>
    <name evidence="2" type="ORF">Tco_0706598</name>
</gene>
<name>A0ABQ4Y8T3_9ASTR</name>
<dbReference type="Proteomes" id="UP001151760">
    <property type="component" value="Unassembled WGS sequence"/>
</dbReference>
<protein>
    <submittedName>
        <fullName evidence="2">Uncharacterized protein</fullName>
    </submittedName>
</protein>
<feature type="region of interest" description="Disordered" evidence="1">
    <location>
        <begin position="112"/>
        <end position="132"/>
    </location>
</feature>
<evidence type="ECO:0000256" key="1">
    <source>
        <dbReference type="SAM" id="MobiDB-lite"/>
    </source>
</evidence>
<comment type="caution">
    <text evidence="2">The sequence shown here is derived from an EMBL/GenBank/DDBJ whole genome shotgun (WGS) entry which is preliminary data.</text>
</comment>
<organism evidence="2 3">
    <name type="scientific">Tanacetum coccineum</name>
    <dbReference type="NCBI Taxonomy" id="301880"/>
    <lineage>
        <taxon>Eukaryota</taxon>
        <taxon>Viridiplantae</taxon>
        <taxon>Streptophyta</taxon>
        <taxon>Embryophyta</taxon>
        <taxon>Tracheophyta</taxon>
        <taxon>Spermatophyta</taxon>
        <taxon>Magnoliopsida</taxon>
        <taxon>eudicotyledons</taxon>
        <taxon>Gunneridae</taxon>
        <taxon>Pentapetalae</taxon>
        <taxon>asterids</taxon>
        <taxon>campanulids</taxon>
        <taxon>Asterales</taxon>
        <taxon>Asteraceae</taxon>
        <taxon>Asteroideae</taxon>
        <taxon>Anthemideae</taxon>
        <taxon>Anthemidinae</taxon>
        <taxon>Tanacetum</taxon>
    </lineage>
</organism>
<proteinExistence type="predicted"/>
<sequence>MRRRPLWNYRKMIVIVDRLSNCLVVGEWTRQYLGDSCEGKVKPKRSQQSFISFFYLDTCVIIERCSLGSSVNFSRIDLRIWLSSIKRVHEEDIPKTAFRTWPEVAHGVKGRERDSKNAAWPGPTNGKEGREGADKTYYDLRDMYGGHVWRMISTYVSNCLTCLKVNAETSKTFGFPRSSSGYVTNWVIVDRLTKECSIDQSVRGGDLLLSAWNRHCRRH</sequence>
<evidence type="ECO:0000313" key="3">
    <source>
        <dbReference type="Proteomes" id="UP001151760"/>
    </source>
</evidence>
<reference evidence="2" key="2">
    <citation type="submission" date="2022-01" db="EMBL/GenBank/DDBJ databases">
        <authorList>
            <person name="Yamashiro T."/>
            <person name="Shiraishi A."/>
            <person name="Satake H."/>
            <person name="Nakayama K."/>
        </authorList>
    </citation>
    <scope>NUCLEOTIDE SEQUENCE</scope>
</reference>
<keyword evidence="3" id="KW-1185">Reference proteome</keyword>
<reference evidence="2" key="1">
    <citation type="journal article" date="2022" name="Int. J. Mol. Sci.">
        <title>Draft Genome of Tanacetum Coccineum: Genomic Comparison of Closely Related Tanacetum-Family Plants.</title>
        <authorList>
            <person name="Yamashiro T."/>
            <person name="Shiraishi A."/>
            <person name="Nakayama K."/>
            <person name="Satake H."/>
        </authorList>
    </citation>
    <scope>NUCLEOTIDE SEQUENCE</scope>
</reference>